<dbReference type="OrthoDB" id="10535442at2759"/>
<feature type="region of interest" description="Disordered" evidence="1">
    <location>
        <begin position="56"/>
        <end position="84"/>
    </location>
</feature>
<feature type="region of interest" description="Disordered" evidence="1">
    <location>
        <begin position="1"/>
        <end position="39"/>
    </location>
</feature>
<evidence type="ECO:0000256" key="1">
    <source>
        <dbReference type="SAM" id="MobiDB-lite"/>
    </source>
</evidence>
<accession>A0A3P8B2E9</accession>
<organism evidence="2 3">
    <name type="scientific">Echinostoma caproni</name>
    <dbReference type="NCBI Taxonomy" id="27848"/>
    <lineage>
        <taxon>Eukaryota</taxon>
        <taxon>Metazoa</taxon>
        <taxon>Spiralia</taxon>
        <taxon>Lophotrochozoa</taxon>
        <taxon>Platyhelminthes</taxon>
        <taxon>Trematoda</taxon>
        <taxon>Digenea</taxon>
        <taxon>Plagiorchiida</taxon>
        <taxon>Echinostomata</taxon>
        <taxon>Echinostomatoidea</taxon>
        <taxon>Echinostomatidae</taxon>
        <taxon>Echinostoma</taxon>
    </lineage>
</organism>
<protein>
    <submittedName>
        <fullName evidence="2">Uncharacterized protein</fullName>
    </submittedName>
</protein>
<keyword evidence="3" id="KW-1185">Reference proteome</keyword>
<gene>
    <name evidence="2" type="ORF">ECPE_LOCUS311</name>
</gene>
<evidence type="ECO:0000313" key="2">
    <source>
        <dbReference type="EMBL" id="VDP21377.1"/>
    </source>
</evidence>
<proteinExistence type="predicted"/>
<dbReference type="Proteomes" id="UP000272942">
    <property type="component" value="Unassembled WGS sequence"/>
</dbReference>
<sequence length="139" mass="15353">MPKSESSRDLSLLQDFKEADKPLSANETHSVQHPRRPAINQKKYYSLVSPVLRLLRGEDSSSDSDSSSDTDKSESQIMCDTLNPALPSEVKTRCNPCHQSPEADSLSDDFEDLYSQLAKLGLPSAFGSTKKPEPYTNCS</sequence>
<dbReference type="AlphaFoldDB" id="A0A3P8B2E9"/>
<dbReference type="EMBL" id="UZAN01000984">
    <property type="protein sequence ID" value="VDP21377.1"/>
    <property type="molecule type" value="Genomic_DNA"/>
</dbReference>
<name>A0A3P8B2E9_9TREM</name>
<evidence type="ECO:0000313" key="3">
    <source>
        <dbReference type="Proteomes" id="UP000272942"/>
    </source>
</evidence>
<reference evidence="2 3" key="1">
    <citation type="submission" date="2018-11" db="EMBL/GenBank/DDBJ databases">
        <authorList>
            <consortium name="Pathogen Informatics"/>
        </authorList>
    </citation>
    <scope>NUCLEOTIDE SEQUENCE [LARGE SCALE GENOMIC DNA]</scope>
    <source>
        <strain evidence="2 3">Egypt</strain>
    </source>
</reference>